<keyword evidence="3" id="KW-1185">Reference proteome</keyword>
<sequence length="174" mass="19905">MGSSASKQDSAPHVWKGSAPPTGVSQHLVESIEGSNETDVSRLQALELHIQERVAAELKRLRAQETEGLREAQKKLSELPAADEDQQQDDSTHQRQLTGPTRHEVSKAIDDLRAKLEERRQMRPLPEGVERARNEVTRCLRENDRRPLNCWREVEAFKEEVRRLEKGWVDKVVS</sequence>
<evidence type="ECO:0000256" key="1">
    <source>
        <dbReference type="SAM" id="MobiDB-lite"/>
    </source>
</evidence>
<dbReference type="Pfam" id="PF07956">
    <property type="entry name" value="DUF1690"/>
    <property type="match status" value="1"/>
</dbReference>
<reference evidence="2 3" key="1">
    <citation type="journal article" date="2024" name="Commun. Biol.">
        <title>Comparative genomic analysis of thermophilic fungi reveals convergent evolutionary adaptations and gene losses.</title>
        <authorList>
            <person name="Steindorff A.S."/>
            <person name="Aguilar-Pontes M.V."/>
            <person name="Robinson A.J."/>
            <person name="Andreopoulos B."/>
            <person name="LaButti K."/>
            <person name="Kuo A."/>
            <person name="Mondo S."/>
            <person name="Riley R."/>
            <person name="Otillar R."/>
            <person name="Haridas S."/>
            <person name="Lipzen A."/>
            <person name="Grimwood J."/>
            <person name="Schmutz J."/>
            <person name="Clum A."/>
            <person name="Reid I.D."/>
            <person name="Moisan M.C."/>
            <person name="Butler G."/>
            <person name="Nguyen T.T.M."/>
            <person name="Dewar K."/>
            <person name="Conant G."/>
            <person name="Drula E."/>
            <person name="Henrissat B."/>
            <person name="Hansel C."/>
            <person name="Singer S."/>
            <person name="Hutchinson M.I."/>
            <person name="de Vries R.P."/>
            <person name="Natvig D.O."/>
            <person name="Powell A.J."/>
            <person name="Tsang A."/>
            <person name="Grigoriev I.V."/>
        </authorList>
    </citation>
    <scope>NUCLEOTIDE SEQUENCE [LARGE SCALE GENOMIC DNA]</scope>
    <source>
        <strain evidence="2 3">CBS 620.91</strain>
    </source>
</reference>
<protein>
    <recommendedName>
        <fullName evidence="4">MICOS complex subunit mic19</fullName>
    </recommendedName>
</protein>
<evidence type="ECO:0000313" key="3">
    <source>
        <dbReference type="Proteomes" id="UP001583172"/>
    </source>
</evidence>
<dbReference type="InterPro" id="IPR012471">
    <property type="entry name" value="DUF1690"/>
</dbReference>
<accession>A0ABR3VPP5</accession>
<feature type="region of interest" description="Disordered" evidence="1">
    <location>
        <begin position="1"/>
        <end position="38"/>
    </location>
</feature>
<feature type="compositionally biased region" description="Basic and acidic residues" evidence="1">
    <location>
        <begin position="67"/>
        <end position="77"/>
    </location>
</feature>
<gene>
    <name evidence="2" type="ORF">VTJ49DRAFT_6827</name>
</gene>
<evidence type="ECO:0008006" key="4">
    <source>
        <dbReference type="Google" id="ProtNLM"/>
    </source>
</evidence>
<comment type="caution">
    <text evidence="2">The sequence shown here is derived from an EMBL/GenBank/DDBJ whole genome shotgun (WGS) entry which is preliminary data.</text>
</comment>
<name>A0ABR3VPP5_HUMIN</name>
<evidence type="ECO:0000313" key="2">
    <source>
        <dbReference type="EMBL" id="KAL1843884.1"/>
    </source>
</evidence>
<dbReference type="Proteomes" id="UP001583172">
    <property type="component" value="Unassembled WGS sequence"/>
</dbReference>
<organism evidence="2 3">
    <name type="scientific">Humicola insolens</name>
    <name type="common">Soft-rot fungus</name>
    <dbReference type="NCBI Taxonomy" id="85995"/>
    <lineage>
        <taxon>Eukaryota</taxon>
        <taxon>Fungi</taxon>
        <taxon>Dikarya</taxon>
        <taxon>Ascomycota</taxon>
        <taxon>Pezizomycotina</taxon>
        <taxon>Sordariomycetes</taxon>
        <taxon>Sordariomycetidae</taxon>
        <taxon>Sordariales</taxon>
        <taxon>Chaetomiaceae</taxon>
        <taxon>Mycothermus</taxon>
    </lineage>
</organism>
<dbReference type="EMBL" id="JAZGSY010000007">
    <property type="protein sequence ID" value="KAL1843884.1"/>
    <property type="molecule type" value="Genomic_DNA"/>
</dbReference>
<proteinExistence type="predicted"/>
<feature type="region of interest" description="Disordered" evidence="1">
    <location>
        <begin position="67"/>
        <end position="107"/>
    </location>
</feature>